<dbReference type="InterPro" id="IPR034457">
    <property type="entry name" value="Organic_radical-activating"/>
</dbReference>
<dbReference type="Pfam" id="PF13353">
    <property type="entry name" value="Fer4_12"/>
    <property type="match status" value="1"/>
</dbReference>
<keyword evidence="13" id="KW-1185">Reference proteome</keyword>
<dbReference type="Gene3D" id="3.20.20.70">
    <property type="entry name" value="Aldolase class I"/>
    <property type="match status" value="1"/>
</dbReference>
<evidence type="ECO:0000256" key="8">
    <source>
        <dbReference type="ARBA" id="ARBA00023014"/>
    </source>
</evidence>
<dbReference type="InterPro" id="IPR017896">
    <property type="entry name" value="4Fe4S_Fe-S-bd"/>
</dbReference>
<dbReference type="RefSeq" id="WP_227600084.1">
    <property type="nucleotide sequence ID" value="NZ_JAJEPX010000003.1"/>
</dbReference>
<dbReference type="SUPFAM" id="SSF102114">
    <property type="entry name" value="Radical SAM enzymes"/>
    <property type="match status" value="1"/>
</dbReference>
<dbReference type="PROSITE" id="PS01087">
    <property type="entry name" value="RADICAL_ACTIVATING"/>
    <property type="match status" value="1"/>
</dbReference>
<dbReference type="Gene3D" id="3.80.30.10">
    <property type="entry name" value="pyruvate-formate lyase- activating enzyme"/>
    <property type="match status" value="1"/>
</dbReference>
<evidence type="ECO:0000256" key="3">
    <source>
        <dbReference type="ARBA" id="ARBA00022485"/>
    </source>
</evidence>
<organism evidence="12 13">
    <name type="scientific">Agathobaculum butyriciproducens</name>
    <dbReference type="NCBI Taxonomy" id="1628085"/>
    <lineage>
        <taxon>Bacteria</taxon>
        <taxon>Bacillati</taxon>
        <taxon>Bacillota</taxon>
        <taxon>Clostridia</taxon>
        <taxon>Eubacteriales</taxon>
        <taxon>Butyricicoccaceae</taxon>
        <taxon>Agathobaculum</taxon>
    </lineage>
</organism>
<dbReference type="SFLD" id="SFLDG01118">
    <property type="entry name" value="activating_enzymes__group_2"/>
    <property type="match status" value="1"/>
</dbReference>
<dbReference type="EMBL" id="JAJEPX010000003">
    <property type="protein sequence ID" value="MCC2175936.1"/>
    <property type="molecule type" value="Genomic_DNA"/>
</dbReference>
<dbReference type="GO" id="GO:0016491">
    <property type="term" value="F:oxidoreductase activity"/>
    <property type="evidence" value="ECO:0007669"/>
    <property type="project" value="UniProtKB-KW"/>
</dbReference>
<dbReference type="InterPro" id="IPR013785">
    <property type="entry name" value="Aldolase_TIM"/>
</dbReference>
<dbReference type="InterPro" id="IPR012839">
    <property type="entry name" value="Organic_radical_activase"/>
</dbReference>
<comment type="similarity">
    <text evidence="2">Belongs to the organic radical-activating enzymes family.</text>
</comment>
<evidence type="ECO:0000256" key="6">
    <source>
        <dbReference type="ARBA" id="ARBA00023002"/>
    </source>
</evidence>
<dbReference type="PROSITE" id="PS51379">
    <property type="entry name" value="4FE4S_FER_2"/>
    <property type="match status" value="2"/>
</dbReference>
<evidence type="ECO:0000256" key="4">
    <source>
        <dbReference type="ARBA" id="ARBA00022691"/>
    </source>
</evidence>
<keyword evidence="5" id="KW-0479">Metal-binding</keyword>
<evidence type="ECO:0000256" key="7">
    <source>
        <dbReference type="ARBA" id="ARBA00023004"/>
    </source>
</evidence>
<dbReference type="InterPro" id="IPR007197">
    <property type="entry name" value="rSAM"/>
</dbReference>
<dbReference type="InterPro" id="IPR040074">
    <property type="entry name" value="BssD/PflA/YjjW"/>
</dbReference>
<evidence type="ECO:0000256" key="1">
    <source>
        <dbReference type="ARBA" id="ARBA00001966"/>
    </source>
</evidence>
<evidence type="ECO:0000259" key="10">
    <source>
        <dbReference type="PROSITE" id="PS51379"/>
    </source>
</evidence>
<dbReference type="SUPFAM" id="SSF54862">
    <property type="entry name" value="4Fe-4S ferredoxins"/>
    <property type="match status" value="1"/>
</dbReference>
<protein>
    <submittedName>
        <fullName evidence="12">Glycyl-radical enzyme activating protein</fullName>
    </submittedName>
</protein>
<dbReference type="PIRSF" id="PIRSF000371">
    <property type="entry name" value="PFL_act_enz"/>
    <property type="match status" value="1"/>
</dbReference>
<keyword evidence="8" id="KW-0411">Iron-sulfur</keyword>
<evidence type="ECO:0000313" key="12">
    <source>
        <dbReference type="EMBL" id="MCC2175936.1"/>
    </source>
</evidence>
<keyword evidence="6" id="KW-0560">Oxidoreductase</keyword>
<comment type="catalytic activity">
    <reaction evidence="9">
        <text>glycyl-[protein] + reduced [flavodoxin] + S-adenosyl-L-methionine = glycin-2-yl radical-[protein] + semiquinone [flavodoxin] + 5'-deoxyadenosine + L-methionine + H(+)</text>
        <dbReference type="Rhea" id="RHEA:61976"/>
        <dbReference type="Rhea" id="RHEA-COMP:10622"/>
        <dbReference type="Rhea" id="RHEA-COMP:14480"/>
        <dbReference type="Rhea" id="RHEA-COMP:15993"/>
        <dbReference type="Rhea" id="RHEA-COMP:15994"/>
        <dbReference type="ChEBI" id="CHEBI:15378"/>
        <dbReference type="ChEBI" id="CHEBI:17319"/>
        <dbReference type="ChEBI" id="CHEBI:29947"/>
        <dbReference type="ChEBI" id="CHEBI:32722"/>
        <dbReference type="ChEBI" id="CHEBI:57618"/>
        <dbReference type="ChEBI" id="CHEBI:57844"/>
        <dbReference type="ChEBI" id="CHEBI:59789"/>
        <dbReference type="ChEBI" id="CHEBI:140311"/>
    </reaction>
</comment>
<dbReference type="NCBIfam" id="TIGR02494">
    <property type="entry name" value="PFLE_PFLC"/>
    <property type="match status" value="1"/>
</dbReference>
<evidence type="ECO:0000313" key="13">
    <source>
        <dbReference type="Proteomes" id="UP001298753"/>
    </source>
</evidence>
<feature type="domain" description="4Fe-4S ferredoxin-type" evidence="10">
    <location>
        <begin position="88"/>
        <end position="117"/>
    </location>
</feature>
<proteinExistence type="inferred from homology"/>
<dbReference type="PROSITE" id="PS51918">
    <property type="entry name" value="RADICAL_SAM"/>
    <property type="match status" value="1"/>
</dbReference>
<dbReference type="GeneID" id="98661290"/>
<dbReference type="SFLD" id="SFLDG01066">
    <property type="entry name" value="organic_radical-activating_enz"/>
    <property type="match status" value="1"/>
</dbReference>
<dbReference type="Pfam" id="PF04055">
    <property type="entry name" value="Radical_SAM"/>
    <property type="match status" value="1"/>
</dbReference>
<evidence type="ECO:0000256" key="9">
    <source>
        <dbReference type="ARBA" id="ARBA00047365"/>
    </source>
</evidence>
<dbReference type="GO" id="GO:0051539">
    <property type="term" value="F:4 iron, 4 sulfur cluster binding"/>
    <property type="evidence" value="ECO:0007669"/>
    <property type="project" value="UniProtKB-KW"/>
</dbReference>
<feature type="domain" description="4Fe-4S ferredoxin-type" evidence="10">
    <location>
        <begin position="59"/>
        <end position="87"/>
    </location>
</feature>
<dbReference type="PANTHER" id="PTHR30352:SF4">
    <property type="entry name" value="PYRUVATE FORMATE-LYASE 2-ACTIVATING ENZYME"/>
    <property type="match status" value="1"/>
</dbReference>
<comment type="caution">
    <text evidence="12">The sequence shown here is derived from an EMBL/GenBank/DDBJ whole genome shotgun (WGS) entry which is preliminary data.</text>
</comment>
<accession>A0AAW4VY22</accession>
<dbReference type="PANTHER" id="PTHR30352">
    <property type="entry name" value="PYRUVATE FORMATE-LYASE-ACTIVATING ENZYME"/>
    <property type="match status" value="1"/>
</dbReference>
<dbReference type="SFLD" id="SFLDS00029">
    <property type="entry name" value="Radical_SAM"/>
    <property type="match status" value="1"/>
</dbReference>
<dbReference type="Proteomes" id="UP001298753">
    <property type="component" value="Unassembled WGS sequence"/>
</dbReference>
<keyword evidence="7" id="KW-0408">Iron</keyword>
<reference evidence="12 13" key="1">
    <citation type="submission" date="2021-10" db="EMBL/GenBank/DDBJ databases">
        <title>Anaerobic single-cell dispensing facilitates the cultivation of human gut bacteria.</title>
        <authorList>
            <person name="Afrizal A."/>
        </authorList>
    </citation>
    <scope>NUCLEOTIDE SEQUENCE [LARGE SCALE GENOMIC DNA]</scope>
    <source>
        <strain evidence="12 13">CLA-AA-H270</strain>
    </source>
</reference>
<evidence type="ECO:0000256" key="5">
    <source>
        <dbReference type="ARBA" id="ARBA00022723"/>
    </source>
</evidence>
<feature type="domain" description="Radical SAM core" evidence="11">
    <location>
        <begin position="28"/>
        <end position="307"/>
    </location>
</feature>
<keyword evidence="4" id="KW-0949">S-adenosyl-L-methionine</keyword>
<name>A0AAW4VY22_9FIRM</name>
<keyword evidence="3" id="KW-0004">4Fe-4S</keyword>
<evidence type="ECO:0000259" key="11">
    <source>
        <dbReference type="PROSITE" id="PS51918"/>
    </source>
</evidence>
<dbReference type="InterPro" id="IPR001989">
    <property type="entry name" value="Radical_activat_CS"/>
</dbReference>
<dbReference type="GO" id="GO:0046872">
    <property type="term" value="F:metal ion binding"/>
    <property type="evidence" value="ECO:0007669"/>
    <property type="project" value="UniProtKB-KW"/>
</dbReference>
<gene>
    <name evidence="12" type="ORF">LKD22_02110</name>
</gene>
<evidence type="ECO:0000256" key="2">
    <source>
        <dbReference type="ARBA" id="ARBA00009777"/>
    </source>
</evidence>
<dbReference type="InterPro" id="IPR058240">
    <property type="entry name" value="rSAM_sf"/>
</dbReference>
<sequence>MRITQEQIQSIREGKAAVITDIQRFKAHDGPGIRTMIFFKGCPLRCKWCQNPETWHREPELMYFPNLCLGDGQCVKTCPSGSLSIGETGLQMDSSKCLRCGKCTNVCYAEALKITGQYISLEEAEKRVFDDEVFFRVSGGGVTLSGGECTMFPKFIGNLLKAVKQRNIHTAIETCGFWSWDSMCEVVPLIDLFLYDIKVPFGEKSRQYTGQDNALILQNLEKLRDMGKRVILRMPFIPGVNTDEKTLHAVGKIAERNRIEELHILPFHQVGSNKWHALRREYDCESWRLPTEEETQNAQTILRTYIPYVSVGGQEYHEEG</sequence>
<dbReference type="AlphaFoldDB" id="A0AAW4VY22"/>
<comment type="cofactor">
    <cofactor evidence="1">
        <name>[4Fe-4S] cluster</name>
        <dbReference type="ChEBI" id="CHEBI:49883"/>
    </cofactor>
</comment>